<dbReference type="Pfam" id="PF06055">
    <property type="entry name" value="ExoD"/>
    <property type="match status" value="1"/>
</dbReference>
<evidence type="ECO:0000256" key="1">
    <source>
        <dbReference type="SAM" id="Phobius"/>
    </source>
</evidence>
<dbReference type="PANTHER" id="PTHR41795:SF1">
    <property type="entry name" value="EXOPOLYSACCHARIDE SYNTHESIS PROTEIN"/>
    <property type="match status" value="1"/>
</dbReference>
<dbReference type="EMBL" id="JBBKZV010000036">
    <property type="protein sequence ID" value="MEJ8826541.1"/>
    <property type="molecule type" value="Genomic_DNA"/>
</dbReference>
<evidence type="ECO:0000313" key="2">
    <source>
        <dbReference type="EMBL" id="MEJ8826541.1"/>
    </source>
</evidence>
<comment type="caution">
    <text evidence="2">The sequence shown here is derived from an EMBL/GenBank/DDBJ whole genome shotgun (WGS) entry which is preliminary data.</text>
</comment>
<feature type="transmembrane region" description="Helical" evidence="1">
    <location>
        <begin position="171"/>
        <end position="196"/>
    </location>
</feature>
<dbReference type="RefSeq" id="WP_340367578.1">
    <property type="nucleotide sequence ID" value="NZ_JBBKZV010000036.1"/>
</dbReference>
<keyword evidence="1" id="KW-0472">Membrane</keyword>
<organism evidence="2 3">
    <name type="scientific">Variovorax humicola</name>
    <dbReference type="NCBI Taxonomy" id="1769758"/>
    <lineage>
        <taxon>Bacteria</taxon>
        <taxon>Pseudomonadati</taxon>
        <taxon>Pseudomonadota</taxon>
        <taxon>Betaproteobacteria</taxon>
        <taxon>Burkholderiales</taxon>
        <taxon>Comamonadaceae</taxon>
        <taxon>Variovorax</taxon>
    </lineage>
</organism>
<dbReference type="PANTHER" id="PTHR41795">
    <property type="entry name" value="EXOPOLYSACCHARIDE SYNTHESIS PROTEIN"/>
    <property type="match status" value="1"/>
</dbReference>
<feature type="transmembrane region" description="Helical" evidence="1">
    <location>
        <begin position="58"/>
        <end position="78"/>
    </location>
</feature>
<reference evidence="2 3" key="1">
    <citation type="submission" date="2024-03" db="EMBL/GenBank/DDBJ databases">
        <title>Novel species of the genus Variovorax.</title>
        <authorList>
            <person name="Liu Q."/>
            <person name="Xin Y.-H."/>
        </authorList>
    </citation>
    <scope>NUCLEOTIDE SEQUENCE [LARGE SCALE GENOMIC DNA]</scope>
    <source>
        <strain evidence="2 3">KACC 18501</strain>
    </source>
</reference>
<gene>
    <name evidence="2" type="ORF">WKW80_31725</name>
</gene>
<accession>A0ABU8W925</accession>
<feature type="transmembrane region" description="Helical" evidence="1">
    <location>
        <begin position="138"/>
        <end position="165"/>
    </location>
</feature>
<name>A0ABU8W925_9BURK</name>
<dbReference type="PIRSF" id="PIRSF033239">
    <property type="entry name" value="ExoD"/>
    <property type="match status" value="1"/>
</dbReference>
<keyword evidence="1" id="KW-1133">Transmembrane helix</keyword>
<dbReference type="Proteomes" id="UP001363010">
    <property type="component" value="Unassembled WGS sequence"/>
</dbReference>
<keyword evidence="1" id="KW-0812">Transmembrane</keyword>
<dbReference type="InterPro" id="IPR010331">
    <property type="entry name" value="ExoD"/>
</dbReference>
<protein>
    <submittedName>
        <fullName evidence="2">Exopolysaccharide biosynthesis protein</fullName>
    </submittedName>
</protein>
<sequence length="208" mass="21841">MDIPREADRHGIDIDRIARLAADQTRRRVSVGDIMAAMGNGGTLMLTLLFALPNAVPALPGTSTILGLPLLFLTVQLARDMTPRVPWWIARQSVRRTDFAVIVERLRALFSLADGLSSPRLGAFAGARAVRFAGGLGIVLSMVLILPLPLVNVPIGVALVLMALGGLRADGLLMALGMTAGVGSLAFSAIVIAGLVKIGSHVVAPLHF</sequence>
<proteinExistence type="predicted"/>
<evidence type="ECO:0000313" key="3">
    <source>
        <dbReference type="Proteomes" id="UP001363010"/>
    </source>
</evidence>
<feature type="transmembrane region" description="Helical" evidence="1">
    <location>
        <begin position="34"/>
        <end position="52"/>
    </location>
</feature>
<keyword evidence="3" id="KW-1185">Reference proteome</keyword>